<name>A0A2G2VQG9_CAPBA</name>
<dbReference type="OrthoDB" id="1327365at2759"/>
<comment type="caution">
    <text evidence="1">The sequence shown here is derived from an EMBL/GenBank/DDBJ whole genome shotgun (WGS) entry which is preliminary data.</text>
</comment>
<gene>
    <name evidence="1" type="ORF">CQW23_27024</name>
</gene>
<dbReference type="AlphaFoldDB" id="A0A2G2VQG9"/>
<evidence type="ECO:0000313" key="2">
    <source>
        <dbReference type="Proteomes" id="UP000224567"/>
    </source>
</evidence>
<dbReference type="EMBL" id="MLFT02000011">
    <property type="protein sequence ID" value="PHT35224.1"/>
    <property type="molecule type" value="Genomic_DNA"/>
</dbReference>
<reference evidence="1 2" key="1">
    <citation type="journal article" date="2017" name="Genome Biol.">
        <title>New reference genome sequences of hot pepper reveal the massive evolution of plant disease-resistance genes by retroduplication.</title>
        <authorList>
            <person name="Kim S."/>
            <person name="Park J."/>
            <person name="Yeom S.I."/>
            <person name="Kim Y.M."/>
            <person name="Seo E."/>
            <person name="Kim K.T."/>
            <person name="Kim M.S."/>
            <person name="Lee J.M."/>
            <person name="Cheong K."/>
            <person name="Shin H.S."/>
            <person name="Kim S.B."/>
            <person name="Han K."/>
            <person name="Lee J."/>
            <person name="Park M."/>
            <person name="Lee H.A."/>
            <person name="Lee H.Y."/>
            <person name="Lee Y."/>
            <person name="Oh S."/>
            <person name="Lee J.H."/>
            <person name="Choi E."/>
            <person name="Choi E."/>
            <person name="Lee S.E."/>
            <person name="Jeon J."/>
            <person name="Kim H."/>
            <person name="Choi G."/>
            <person name="Song H."/>
            <person name="Lee J."/>
            <person name="Lee S.C."/>
            <person name="Kwon J.K."/>
            <person name="Lee H.Y."/>
            <person name="Koo N."/>
            <person name="Hong Y."/>
            <person name="Kim R.W."/>
            <person name="Kang W.H."/>
            <person name="Huh J.H."/>
            <person name="Kang B.C."/>
            <person name="Yang T.J."/>
            <person name="Lee Y.H."/>
            <person name="Bennetzen J.L."/>
            <person name="Choi D."/>
        </authorList>
    </citation>
    <scope>NUCLEOTIDE SEQUENCE [LARGE SCALE GENOMIC DNA]</scope>
    <source>
        <strain evidence="2">cv. PBC81</strain>
    </source>
</reference>
<dbReference type="Proteomes" id="UP000224567">
    <property type="component" value="Unassembled WGS sequence"/>
</dbReference>
<sequence>MKAGAHVKGVLYWYKKSFTHEDWPHLSERIERLICFDITTEEFDMIMVPAEIDGVQGGGQYATSIAEKGGNLCLVNVTTGILLEVVELNWSDIVIPYVPSLVTLFHRPQQLQHTK</sequence>
<proteinExistence type="predicted"/>
<protein>
    <submittedName>
        <fullName evidence="1">Uncharacterized protein</fullName>
    </submittedName>
</protein>
<organism evidence="1 2">
    <name type="scientific">Capsicum baccatum</name>
    <name type="common">Peruvian pepper</name>
    <dbReference type="NCBI Taxonomy" id="33114"/>
    <lineage>
        <taxon>Eukaryota</taxon>
        <taxon>Viridiplantae</taxon>
        <taxon>Streptophyta</taxon>
        <taxon>Embryophyta</taxon>
        <taxon>Tracheophyta</taxon>
        <taxon>Spermatophyta</taxon>
        <taxon>Magnoliopsida</taxon>
        <taxon>eudicotyledons</taxon>
        <taxon>Gunneridae</taxon>
        <taxon>Pentapetalae</taxon>
        <taxon>asterids</taxon>
        <taxon>lamiids</taxon>
        <taxon>Solanales</taxon>
        <taxon>Solanaceae</taxon>
        <taxon>Solanoideae</taxon>
        <taxon>Capsiceae</taxon>
        <taxon>Capsicum</taxon>
    </lineage>
</organism>
<keyword evidence="2" id="KW-1185">Reference proteome</keyword>
<reference evidence="2" key="2">
    <citation type="journal article" date="2017" name="J. Anim. Genet.">
        <title>Multiple reference genome sequences of hot pepper reveal the massive evolution of plant disease resistance genes by retroduplication.</title>
        <authorList>
            <person name="Kim S."/>
            <person name="Park J."/>
            <person name="Yeom S.-I."/>
            <person name="Kim Y.-M."/>
            <person name="Seo E."/>
            <person name="Kim K.-T."/>
            <person name="Kim M.-S."/>
            <person name="Lee J.M."/>
            <person name="Cheong K."/>
            <person name="Shin H.-S."/>
            <person name="Kim S.-B."/>
            <person name="Han K."/>
            <person name="Lee J."/>
            <person name="Park M."/>
            <person name="Lee H.-A."/>
            <person name="Lee H.-Y."/>
            <person name="Lee Y."/>
            <person name="Oh S."/>
            <person name="Lee J.H."/>
            <person name="Choi E."/>
            <person name="Choi E."/>
            <person name="Lee S.E."/>
            <person name="Jeon J."/>
            <person name="Kim H."/>
            <person name="Choi G."/>
            <person name="Song H."/>
            <person name="Lee J."/>
            <person name="Lee S.-C."/>
            <person name="Kwon J.-K."/>
            <person name="Lee H.-Y."/>
            <person name="Koo N."/>
            <person name="Hong Y."/>
            <person name="Kim R.W."/>
            <person name="Kang W.-H."/>
            <person name="Huh J.H."/>
            <person name="Kang B.-C."/>
            <person name="Yang T.-J."/>
            <person name="Lee Y.-H."/>
            <person name="Bennetzen J.L."/>
            <person name="Choi D."/>
        </authorList>
    </citation>
    <scope>NUCLEOTIDE SEQUENCE [LARGE SCALE GENOMIC DNA]</scope>
    <source>
        <strain evidence="2">cv. PBC81</strain>
    </source>
</reference>
<evidence type="ECO:0000313" key="1">
    <source>
        <dbReference type="EMBL" id="PHT35224.1"/>
    </source>
</evidence>
<accession>A0A2G2VQG9</accession>